<organism evidence="2 3">
    <name type="scientific">Kibdelosporangium persicum</name>
    <dbReference type="NCBI Taxonomy" id="2698649"/>
    <lineage>
        <taxon>Bacteria</taxon>
        <taxon>Bacillati</taxon>
        <taxon>Actinomycetota</taxon>
        <taxon>Actinomycetes</taxon>
        <taxon>Pseudonocardiales</taxon>
        <taxon>Pseudonocardiaceae</taxon>
        <taxon>Kibdelosporangium</taxon>
    </lineage>
</organism>
<feature type="transmembrane region" description="Helical" evidence="1">
    <location>
        <begin position="131"/>
        <end position="154"/>
    </location>
</feature>
<protein>
    <recommendedName>
        <fullName evidence="4">DUF4345 domain-containing protein</fullName>
    </recommendedName>
</protein>
<proteinExistence type="predicted"/>
<evidence type="ECO:0000313" key="3">
    <source>
        <dbReference type="Proteomes" id="UP000763557"/>
    </source>
</evidence>
<feature type="transmembrane region" description="Helical" evidence="1">
    <location>
        <begin position="25"/>
        <end position="47"/>
    </location>
</feature>
<keyword evidence="1" id="KW-0472">Membrane</keyword>
<keyword evidence="1" id="KW-1133">Transmembrane helix</keyword>
<evidence type="ECO:0008006" key="4">
    <source>
        <dbReference type="Google" id="ProtNLM"/>
    </source>
</evidence>
<dbReference type="EMBL" id="JAAATY010000001">
    <property type="protein sequence ID" value="NRN63545.1"/>
    <property type="molecule type" value="Genomic_DNA"/>
</dbReference>
<comment type="caution">
    <text evidence="2">The sequence shown here is derived from an EMBL/GenBank/DDBJ whole genome shotgun (WGS) entry which is preliminary data.</text>
</comment>
<keyword evidence="3" id="KW-1185">Reference proteome</keyword>
<accession>A0ABX2EXL8</accession>
<gene>
    <name evidence="2" type="ORF">GC106_7460</name>
</gene>
<dbReference type="RefSeq" id="WP_173124338.1">
    <property type="nucleotide sequence ID" value="NZ_CBCSGW010000019.1"/>
</dbReference>
<feature type="transmembrane region" description="Helical" evidence="1">
    <location>
        <begin position="75"/>
        <end position="96"/>
    </location>
</feature>
<feature type="transmembrane region" description="Helical" evidence="1">
    <location>
        <begin position="103"/>
        <end position="125"/>
    </location>
</feature>
<sequence>MSYPGPGWPQPPYGGYAPRHNTAPAYIAAALFFLCAVFSLVVSIISWDGTTTSVEAVISVPGMAFAEDVTGNVDFGIATGISVACTFALFAILLAARLAFARWILVVLGAVVVLYYIYAVIRVLVDGGGEFIAALALSLVLWLLAEIVVLLPAVGEAMRGRR</sequence>
<evidence type="ECO:0000313" key="2">
    <source>
        <dbReference type="EMBL" id="NRN63545.1"/>
    </source>
</evidence>
<name>A0ABX2EXL8_9PSEU</name>
<dbReference type="Proteomes" id="UP000763557">
    <property type="component" value="Unassembled WGS sequence"/>
</dbReference>
<evidence type="ECO:0000256" key="1">
    <source>
        <dbReference type="SAM" id="Phobius"/>
    </source>
</evidence>
<reference evidence="2 3" key="1">
    <citation type="submission" date="2020-01" db="EMBL/GenBank/DDBJ databases">
        <title>Kibdelosporangium persica a novel Actinomycetes from a hot desert in Iran.</title>
        <authorList>
            <person name="Safaei N."/>
            <person name="Zaburannyi N."/>
            <person name="Mueller R."/>
            <person name="Wink J."/>
        </authorList>
    </citation>
    <scope>NUCLEOTIDE SEQUENCE [LARGE SCALE GENOMIC DNA]</scope>
    <source>
        <strain evidence="2 3">4NS15</strain>
    </source>
</reference>
<keyword evidence="1" id="KW-0812">Transmembrane</keyword>